<keyword evidence="4" id="KW-0560">Oxidoreductase</keyword>
<dbReference type="GO" id="GO:0035336">
    <property type="term" value="P:long-chain fatty-acyl-CoA metabolic process"/>
    <property type="evidence" value="ECO:0007669"/>
    <property type="project" value="TreeGrafter"/>
</dbReference>
<dbReference type="GO" id="GO:0080019">
    <property type="term" value="F:alcohol-forming very long-chain fatty acyl-CoA reductase activity"/>
    <property type="evidence" value="ECO:0007669"/>
    <property type="project" value="InterPro"/>
</dbReference>
<name>A0A445CVS5_ARAHY</name>
<evidence type="ECO:0000256" key="3">
    <source>
        <dbReference type="ARBA" id="ARBA00023098"/>
    </source>
</evidence>
<gene>
    <name evidence="7" type="ORF">Ahy_A06g030293</name>
</gene>
<keyword evidence="4" id="KW-0521">NADP</keyword>
<dbReference type="CDD" id="cd09071">
    <property type="entry name" value="FAR_C"/>
    <property type="match status" value="1"/>
</dbReference>
<keyword evidence="8" id="KW-1185">Reference proteome</keyword>
<sequence length="488" mass="55332">MEVGSVLQFLEDKTILVIGATGFLAKIFLEKVLRVQPNIKKVFLLLRARDAESAAHRLHNEILGKDLFNLLKEKMGTNFEPFISEKLTPVPGDISREELGLKNDLILKEEICNQVDVIVNAAATTRFDERYDIALDQNVFGVKQIINFAKQCSKLKVLVHLSTAYVCGEKGGLILESPYNFKDVPGLDIDAEKRLVCDKLDELQKQGATQKQITIAMKDLGISRAKVYGWPNPYVFTKAIGEMLVEEMKGNLSVVIMRPAIVTSTIKEPFPGWVEGVRTIDSLAVAYGKGNLTCFLGNINGVVDVIPGDIVVNAILVAMVAHADHPSENAIYHLCSSLGNPIRYINLQDYAIRYFTSKPWINKDGKPIKVAKVTVFTNMESFRRYLFIHYLIWLKGLELANLAFCKYFERTYQDMNKKIQTVMRLVELYRPYLFFNGIFDDMNTEKLRLAARQGGTETDLFYFDPKVIDWDDYAMNSHLPGIVKYIFK</sequence>
<evidence type="ECO:0000313" key="8">
    <source>
        <dbReference type="Proteomes" id="UP000289738"/>
    </source>
</evidence>
<evidence type="ECO:0000313" key="7">
    <source>
        <dbReference type="EMBL" id="RYR55043.1"/>
    </source>
</evidence>
<comment type="caution">
    <text evidence="7">The sequence shown here is derived from an EMBL/GenBank/DDBJ whole genome shotgun (WGS) entry which is preliminary data.</text>
</comment>
<evidence type="ECO:0000256" key="4">
    <source>
        <dbReference type="RuleBase" id="RU363097"/>
    </source>
</evidence>
<accession>A0A445CVS5</accession>
<keyword evidence="3 4" id="KW-0443">Lipid metabolism</keyword>
<dbReference type="Gene3D" id="3.40.50.720">
    <property type="entry name" value="NAD(P)-binding Rossmann-like Domain"/>
    <property type="match status" value="1"/>
</dbReference>
<evidence type="ECO:0000256" key="2">
    <source>
        <dbReference type="ARBA" id="ARBA00022516"/>
    </source>
</evidence>
<evidence type="ECO:0000259" key="5">
    <source>
        <dbReference type="Pfam" id="PF03015"/>
    </source>
</evidence>
<dbReference type="STRING" id="3818.A0A445CVS5"/>
<dbReference type="AlphaFoldDB" id="A0A445CVS5"/>
<organism evidence="7 8">
    <name type="scientific">Arachis hypogaea</name>
    <name type="common">Peanut</name>
    <dbReference type="NCBI Taxonomy" id="3818"/>
    <lineage>
        <taxon>Eukaryota</taxon>
        <taxon>Viridiplantae</taxon>
        <taxon>Streptophyta</taxon>
        <taxon>Embryophyta</taxon>
        <taxon>Tracheophyta</taxon>
        <taxon>Spermatophyta</taxon>
        <taxon>Magnoliopsida</taxon>
        <taxon>eudicotyledons</taxon>
        <taxon>Gunneridae</taxon>
        <taxon>Pentapetalae</taxon>
        <taxon>rosids</taxon>
        <taxon>fabids</taxon>
        <taxon>Fabales</taxon>
        <taxon>Fabaceae</taxon>
        <taxon>Papilionoideae</taxon>
        <taxon>50 kb inversion clade</taxon>
        <taxon>dalbergioids sensu lato</taxon>
        <taxon>Dalbergieae</taxon>
        <taxon>Pterocarpus clade</taxon>
        <taxon>Arachis</taxon>
    </lineage>
</organism>
<dbReference type="PANTHER" id="PTHR11011:SF64">
    <property type="entry name" value="FATTY ACYL-COA REDUCTASE"/>
    <property type="match status" value="1"/>
</dbReference>
<keyword evidence="2 4" id="KW-0444">Lipid biosynthesis</keyword>
<dbReference type="GO" id="GO:0010345">
    <property type="term" value="P:suberin biosynthetic process"/>
    <property type="evidence" value="ECO:0007669"/>
    <property type="project" value="TreeGrafter"/>
</dbReference>
<proteinExistence type="inferred from homology"/>
<comment type="function">
    <text evidence="4">Catalyzes the reduction of fatty acyl-CoA to fatty alcohols.</text>
</comment>
<dbReference type="CDD" id="cd05236">
    <property type="entry name" value="FAR-N_SDR_e"/>
    <property type="match status" value="1"/>
</dbReference>
<dbReference type="EC" id="1.2.1.84" evidence="4"/>
<protein>
    <recommendedName>
        <fullName evidence="4">Fatty acyl-CoA reductase</fullName>
        <ecNumber evidence="4">1.2.1.84</ecNumber>
    </recommendedName>
</protein>
<dbReference type="InterPro" id="IPR036291">
    <property type="entry name" value="NAD(P)-bd_dom_sf"/>
</dbReference>
<dbReference type="PANTHER" id="PTHR11011">
    <property type="entry name" value="MALE STERILITY PROTEIN 2-RELATED"/>
    <property type="match status" value="1"/>
</dbReference>
<evidence type="ECO:0000259" key="6">
    <source>
        <dbReference type="Pfam" id="PF07993"/>
    </source>
</evidence>
<dbReference type="OrthoDB" id="429813at2759"/>
<comment type="similarity">
    <text evidence="1 4">Belongs to the fatty acyl-CoA reductase family.</text>
</comment>
<comment type="catalytic activity">
    <reaction evidence="4">
        <text>a long-chain fatty acyl-CoA + 2 NADPH + 2 H(+) = a long-chain primary fatty alcohol + 2 NADP(+) + CoA</text>
        <dbReference type="Rhea" id="RHEA:52716"/>
        <dbReference type="ChEBI" id="CHEBI:15378"/>
        <dbReference type="ChEBI" id="CHEBI:57287"/>
        <dbReference type="ChEBI" id="CHEBI:57783"/>
        <dbReference type="ChEBI" id="CHEBI:58349"/>
        <dbReference type="ChEBI" id="CHEBI:77396"/>
        <dbReference type="ChEBI" id="CHEBI:83139"/>
        <dbReference type="EC" id="1.2.1.84"/>
    </reaction>
</comment>
<dbReference type="EMBL" id="SDMP01000006">
    <property type="protein sequence ID" value="RYR55043.1"/>
    <property type="molecule type" value="Genomic_DNA"/>
</dbReference>
<reference evidence="7 8" key="1">
    <citation type="submission" date="2019-01" db="EMBL/GenBank/DDBJ databases">
        <title>Sequencing of cultivated peanut Arachis hypogaea provides insights into genome evolution and oil improvement.</title>
        <authorList>
            <person name="Chen X."/>
        </authorList>
    </citation>
    <scope>NUCLEOTIDE SEQUENCE [LARGE SCALE GENOMIC DNA]</scope>
    <source>
        <strain evidence="8">cv. Fuhuasheng</strain>
        <tissue evidence="7">Leaves</tissue>
    </source>
</reference>
<dbReference type="Pfam" id="PF03015">
    <property type="entry name" value="Sterile"/>
    <property type="match status" value="1"/>
</dbReference>
<evidence type="ECO:0000256" key="1">
    <source>
        <dbReference type="ARBA" id="ARBA00005928"/>
    </source>
</evidence>
<dbReference type="GO" id="GO:0102965">
    <property type="term" value="F:alcohol-forming long-chain fatty acyl-CoA reductase activity"/>
    <property type="evidence" value="ECO:0007669"/>
    <property type="project" value="UniProtKB-EC"/>
</dbReference>
<dbReference type="Proteomes" id="UP000289738">
    <property type="component" value="Chromosome A06"/>
</dbReference>
<dbReference type="InterPro" id="IPR033640">
    <property type="entry name" value="FAR_C"/>
</dbReference>
<dbReference type="Pfam" id="PF07993">
    <property type="entry name" value="NAD_binding_4"/>
    <property type="match status" value="1"/>
</dbReference>
<dbReference type="InterPro" id="IPR013120">
    <property type="entry name" value="FAR_NAD-bd"/>
</dbReference>
<dbReference type="InterPro" id="IPR026055">
    <property type="entry name" value="FAR"/>
</dbReference>
<dbReference type="SUPFAM" id="SSF51735">
    <property type="entry name" value="NAD(P)-binding Rossmann-fold domains"/>
    <property type="match status" value="1"/>
</dbReference>
<feature type="domain" description="Fatty acyl-CoA reductase C-terminal" evidence="5">
    <location>
        <begin position="395"/>
        <end position="488"/>
    </location>
</feature>
<feature type="domain" description="Thioester reductase (TE)" evidence="6">
    <location>
        <begin position="19"/>
        <end position="315"/>
    </location>
</feature>